<dbReference type="AlphaFoldDB" id="A0A4R3MD83"/>
<dbReference type="EMBL" id="SMAK01000004">
    <property type="protein sequence ID" value="TCT11366.1"/>
    <property type="molecule type" value="Genomic_DNA"/>
</dbReference>
<reference evidence="2 3" key="1">
    <citation type="submission" date="2019-03" db="EMBL/GenBank/DDBJ databases">
        <title>Genomic Encyclopedia of Type Strains, Phase IV (KMG-IV): sequencing the most valuable type-strain genomes for metagenomic binning, comparative biology and taxonomic classification.</title>
        <authorList>
            <person name="Goeker M."/>
        </authorList>
    </citation>
    <scope>NUCLEOTIDE SEQUENCE [LARGE SCALE GENOMIC DNA]</scope>
    <source>
        <strain evidence="2 3">DSM 19345</strain>
    </source>
</reference>
<name>A0A4R3MD83_9HYPH</name>
<dbReference type="Proteomes" id="UP000295678">
    <property type="component" value="Unassembled WGS sequence"/>
</dbReference>
<proteinExistence type="predicted"/>
<dbReference type="RefSeq" id="WP_132806131.1">
    <property type="nucleotide sequence ID" value="NZ_SMAK01000004.1"/>
</dbReference>
<feature type="chain" id="PRO_5020559126" evidence="1">
    <location>
        <begin position="22"/>
        <end position="127"/>
    </location>
</feature>
<comment type="caution">
    <text evidence="2">The sequence shown here is derived from an EMBL/GenBank/DDBJ whole genome shotgun (WGS) entry which is preliminary data.</text>
</comment>
<keyword evidence="3" id="KW-1185">Reference proteome</keyword>
<gene>
    <name evidence="2" type="ORF">EDC22_104123</name>
</gene>
<evidence type="ECO:0000313" key="3">
    <source>
        <dbReference type="Proteomes" id="UP000295678"/>
    </source>
</evidence>
<sequence length="127" mass="13227">MRRATLVILVLAAVLAAPASAAGPGSFARLYGPYGGPIRLDANFHASDTCQAALEAHQAAPAGQRVPPFVVPVTIVIGPNPLGCTDTRIVRRIVTVGGAGVDQMIRIFFVNPSGRILKTENVAVQSQ</sequence>
<feature type="signal peptide" evidence="1">
    <location>
        <begin position="1"/>
        <end position="21"/>
    </location>
</feature>
<protein>
    <submittedName>
        <fullName evidence="2">Uncharacterized protein</fullName>
    </submittedName>
</protein>
<evidence type="ECO:0000313" key="2">
    <source>
        <dbReference type="EMBL" id="TCT11366.1"/>
    </source>
</evidence>
<organism evidence="2 3">
    <name type="scientific">Tepidamorphus gemmatus</name>
    <dbReference type="NCBI Taxonomy" id="747076"/>
    <lineage>
        <taxon>Bacteria</taxon>
        <taxon>Pseudomonadati</taxon>
        <taxon>Pseudomonadota</taxon>
        <taxon>Alphaproteobacteria</taxon>
        <taxon>Hyphomicrobiales</taxon>
        <taxon>Tepidamorphaceae</taxon>
        <taxon>Tepidamorphus</taxon>
    </lineage>
</organism>
<keyword evidence="1" id="KW-0732">Signal</keyword>
<evidence type="ECO:0000256" key="1">
    <source>
        <dbReference type="SAM" id="SignalP"/>
    </source>
</evidence>
<accession>A0A4R3MD83</accession>